<dbReference type="EMBL" id="CAFBLP010000080">
    <property type="protein sequence ID" value="CAB4887187.1"/>
    <property type="molecule type" value="Genomic_DNA"/>
</dbReference>
<dbReference type="AlphaFoldDB" id="A0A6J7EUJ3"/>
<sequence>MEHSNDLFDVFDPTDSSDQIDPQLISLLNAVRADATPEELLAEASIVNSMRAAMQPAPLNDVPIRSSSMRQRFSTSKTATKMAIISGVVLFSATAAAAGGVLPDAAQSALSRAASHIGVHLANPNDESGVSDETLDTSGPSDDTATDDTATDDTAVGPDANGPARAGLCQAWTAHQLHPTSSDDSQAMKNLNAAATTAGETVQEFCAPTTPNTTHSQEGSNGNSGSHGSSSTSSTTPGVTLPDSANSGATLPDNANNNANNNGNGNGAGNYNGNGNGAGNNNGNGSSSHSDGAGNSHGG</sequence>
<protein>
    <submittedName>
        <fullName evidence="2">Unannotated protein</fullName>
    </submittedName>
</protein>
<feature type="compositionally biased region" description="Polar residues" evidence="1">
    <location>
        <begin position="209"/>
        <end position="218"/>
    </location>
</feature>
<feature type="compositionally biased region" description="Low complexity" evidence="1">
    <location>
        <begin position="219"/>
        <end position="236"/>
    </location>
</feature>
<organism evidence="2">
    <name type="scientific">freshwater metagenome</name>
    <dbReference type="NCBI Taxonomy" id="449393"/>
    <lineage>
        <taxon>unclassified sequences</taxon>
        <taxon>metagenomes</taxon>
        <taxon>ecological metagenomes</taxon>
    </lineage>
</organism>
<feature type="compositionally biased region" description="Low complexity" evidence="1">
    <location>
        <begin position="283"/>
        <end position="299"/>
    </location>
</feature>
<accession>A0A6J7EUJ3</accession>
<reference evidence="2" key="1">
    <citation type="submission" date="2020-05" db="EMBL/GenBank/DDBJ databases">
        <authorList>
            <person name="Chiriac C."/>
            <person name="Salcher M."/>
            <person name="Ghai R."/>
            <person name="Kavagutti S V."/>
        </authorList>
    </citation>
    <scope>NUCLEOTIDE SEQUENCE</scope>
</reference>
<name>A0A6J7EUJ3_9ZZZZ</name>
<feature type="compositionally biased region" description="Low complexity" evidence="1">
    <location>
        <begin position="254"/>
        <end position="263"/>
    </location>
</feature>
<evidence type="ECO:0000256" key="1">
    <source>
        <dbReference type="SAM" id="MobiDB-lite"/>
    </source>
</evidence>
<gene>
    <name evidence="2" type="ORF">UFOPK3376_02469</name>
</gene>
<proteinExistence type="predicted"/>
<feature type="region of interest" description="Disordered" evidence="1">
    <location>
        <begin position="121"/>
        <end position="165"/>
    </location>
</feature>
<evidence type="ECO:0000313" key="2">
    <source>
        <dbReference type="EMBL" id="CAB4887187.1"/>
    </source>
</evidence>
<feature type="compositionally biased region" description="Gly residues" evidence="1">
    <location>
        <begin position="264"/>
        <end position="282"/>
    </location>
</feature>
<feature type="region of interest" description="Disordered" evidence="1">
    <location>
        <begin position="206"/>
        <end position="299"/>
    </location>
</feature>